<dbReference type="PROSITE" id="PS50082">
    <property type="entry name" value="WD_REPEATS_2"/>
    <property type="match status" value="7"/>
</dbReference>
<feature type="repeat" description="WD" evidence="3">
    <location>
        <begin position="1051"/>
        <end position="1087"/>
    </location>
</feature>
<dbReference type="InterPro" id="IPR001680">
    <property type="entry name" value="WD40_rpt"/>
</dbReference>
<comment type="caution">
    <text evidence="6">The sequence shown here is derived from an EMBL/GenBank/DDBJ whole genome shotgun (WGS) entry which is preliminary data.</text>
</comment>
<sequence>MTGEFVLPEDLDLNEIFIGRERQLNDFRFYLERWKRSINLSSVSPLTMPPAPNNKIQSFFVFLYGRGGFGKSTLLRHYREIALEYENELQVGEIVDWEFAAQNRRALFNVTDRENIDAYQYYNLLYKRIASALGKQRREFSNFRKAQQAATGARKQAYEVLDQLQQDESFAWLRGLGLARDALLTLLSVATSTNSLEGLSILFSNELVREKTGEFIESGARIGKEQWERLRKHLEERIEDDLSGYLDAPLQLGLALGKDLAHLSKQHPILIFFDTYEEIDEGDKLLQICIGAAGNRVGWILSGRDNLWSGLTQRRRWLDPEYGYRELVHPDLSVVVDFSADGVGDFALSDIEEYFNILCQKTNTPWPTRDAQKNATRILNVTQGVPLAVKIAASLYLEKPDMELITKGIDSRREIVEQMVERYLIHTRSNPSDRTRLYGLALLRRIEEPDTESSLLAAALNVSQGLETELSRLHRRYGFIFTKHGQPALHQEVRHFLRLWLLQNRARSEVMDVIKRLRSVITKQLQDREKQYTYSNLRQRMGDHKWRQLYLDYAELELWFNPTEGVKSLLPFMYAASIYQRETNREASQLGRFFENAMSEPTRSYWDWADQCLVFSHSLQPLRDEFTSLRQLVRLVSEKKVAFPTPLPAYSMELEAALWWRLAEAYQSSDIREAISWYRKARRRLPNEGELHKALEDAINGQNPLPTSPRTVSDFLQLGRELVLQNKPDTAIKYFNDALERDEESIQAYIERGTAYMQLREHKQALNDFEQALRLDPHNITTLRKRGEVYEVLNNLSGAVTDFEKVAKLDPGNKITEEKLRDLRRKKDELENFRKHEGTVSRQKSKRWLLIASVMFVVLCVIGAYFLVPPLLVPPQPQLLSAYNGHNDVVSGVAWSPNGKYIASGSYDRTVQIWDAQTRRLITTYHGHTELVWRVAWSPDSKYIASVGNDRTLQVWNAMNGNLLFVVKQENLAHGVAWSPDGTLVASSNLSGIIKVWNVNTQKQVYEIKSHLDGVHGLAWSHNGRYLAAANENNTVDIWNLATQTAIFSYTKKHRTSVYYVAWSKNDTYIASASSDNTLQVWNVSTGVNRFEPRKDYQDSVWGVAWSPDEKYIAAVSKDGSIHVYNAQNGNIVALYQGNKDNYMTSISWAPDSRRFVTGNFDGAAQVWQIR</sequence>
<keyword evidence="2" id="KW-0677">Repeat</keyword>
<dbReference type="PROSITE" id="PS50005">
    <property type="entry name" value="TPR"/>
    <property type="match status" value="3"/>
</dbReference>
<accession>A0A8J3MRF7</accession>
<feature type="domain" description="WDR19 first beta-propeller" evidence="5">
    <location>
        <begin position="935"/>
        <end position="1085"/>
    </location>
</feature>
<dbReference type="InterPro" id="IPR011990">
    <property type="entry name" value="TPR-like_helical_dom_sf"/>
</dbReference>
<dbReference type="SUPFAM" id="SSF52540">
    <property type="entry name" value="P-loop containing nucleoside triphosphate hydrolases"/>
    <property type="match status" value="1"/>
</dbReference>
<protein>
    <recommendedName>
        <fullName evidence="5">WDR19 first beta-propeller domain-containing protein</fullName>
    </recommendedName>
</protein>
<keyword evidence="1 3" id="KW-0853">WD repeat</keyword>
<feature type="repeat" description="WD" evidence="3">
    <location>
        <begin position="1137"/>
        <end position="1171"/>
    </location>
</feature>
<dbReference type="Pfam" id="PF23389">
    <property type="entry name" value="Beta-prop_WDR19_1st"/>
    <property type="match status" value="1"/>
</dbReference>
<dbReference type="EMBL" id="BNJF01000002">
    <property type="protein sequence ID" value="GHO45987.1"/>
    <property type="molecule type" value="Genomic_DNA"/>
</dbReference>
<feature type="repeat" description="TPR" evidence="4">
    <location>
        <begin position="746"/>
        <end position="779"/>
    </location>
</feature>
<dbReference type="InterPro" id="IPR036322">
    <property type="entry name" value="WD40_repeat_dom_sf"/>
</dbReference>
<keyword evidence="4" id="KW-0802">TPR repeat</keyword>
<feature type="repeat" description="WD" evidence="3">
    <location>
        <begin position="1008"/>
        <end position="1049"/>
    </location>
</feature>
<dbReference type="Gene3D" id="2.130.10.10">
    <property type="entry name" value="YVTN repeat-like/Quinoprotein amine dehydrogenase"/>
    <property type="match status" value="3"/>
</dbReference>
<evidence type="ECO:0000256" key="2">
    <source>
        <dbReference type="ARBA" id="ARBA00022737"/>
    </source>
</evidence>
<dbReference type="InterPro" id="IPR015943">
    <property type="entry name" value="WD40/YVTN_repeat-like_dom_sf"/>
</dbReference>
<feature type="repeat" description="TPR" evidence="4">
    <location>
        <begin position="712"/>
        <end position="745"/>
    </location>
</feature>
<dbReference type="InterPro" id="IPR019775">
    <property type="entry name" value="WD40_repeat_CS"/>
</dbReference>
<keyword evidence="7" id="KW-1185">Reference proteome</keyword>
<evidence type="ECO:0000313" key="6">
    <source>
        <dbReference type="EMBL" id="GHO45987.1"/>
    </source>
</evidence>
<dbReference type="InterPro" id="IPR057855">
    <property type="entry name" value="Beta-prop_WDR19_1st"/>
</dbReference>
<dbReference type="Proteomes" id="UP000612362">
    <property type="component" value="Unassembled WGS sequence"/>
</dbReference>
<evidence type="ECO:0000313" key="7">
    <source>
        <dbReference type="Proteomes" id="UP000612362"/>
    </source>
</evidence>
<name>A0A8J3MRF7_9CHLR</name>
<evidence type="ECO:0000256" key="3">
    <source>
        <dbReference type="PROSITE-ProRule" id="PRU00221"/>
    </source>
</evidence>
<dbReference type="AlphaFoldDB" id="A0A8J3MRF7"/>
<feature type="repeat" description="WD" evidence="3">
    <location>
        <begin position="966"/>
        <end position="1007"/>
    </location>
</feature>
<dbReference type="SUPFAM" id="SSF50978">
    <property type="entry name" value="WD40 repeat-like"/>
    <property type="match status" value="1"/>
</dbReference>
<reference evidence="6" key="1">
    <citation type="submission" date="2020-10" db="EMBL/GenBank/DDBJ databases">
        <title>Taxonomic study of unclassified bacteria belonging to the class Ktedonobacteria.</title>
        <authorList>
            <person name="Yabe S."/>
            <person name="Wang C.M."/>
            <person name="Zheng Y."/>
            <person name="Sakai Y."/>
            <person name="Cavaletti L."/>
            <person name="Monciardini P."/>
            <person name="Donadio S."/>
        </authorList>
    </citation>
    <scope>NUCLEOTIDE SEQUENCE</scope>
    <source>
        <strain evidence="6">SOSP1-1</strain>
    </source>
</reference>
<dbReference type="SMART" id="SM00028">
    <property type="entry name" value="TPR"/>
    <property type="match status" value="4"/>
</dbReference>
<dbReference type="CDD" id="cd00200">
    <property type="entry name" value="WD40"/>
    <property type="match status" value="1"/>
</dbReference>
<dbReference type="InterPro" id="IPR020472">
    <property type="entry name" value="WD40_PAC1"/>
</dbReference>
<organism evidence="6 7">
    <name type="scientific">Ktedonospora formicarum</name>
    <dbReference type="NCBI Taxonomy" id="2778364"/>
    <lineage>
        <taxon>Bacteria</taxon>
        <taxon>Bacillati</taxon>
        <taxon>Chloroflexota</taxon>
        <taxon>Ktedonobacteria</taxon>
        <taxon>Ktedonobacterales</taxon>
        <taxon>Ktedonobacteraceae</taxon>
        <taxon>Ktedonospora</taxon>
    </lineage>
</organism>
<dbReference type="Pfam" id="PF00400">
    <property type="entry name" value="WD40"/>
    <property type="match status" value="3"/>
</dbReference>
<feature type="repeat" description="WD" evidence="3">
    <location>
        <begin position="883"/>
        <end position="924"/>
    </location>
</feature>
<dbReference type="SMART" id="SM00320">
    <property type="entry name" value="WD40"/>
    <property type="match status" value="7"/>
</dbReference>
<dbReference type="PROSITE" id="PS00678">
    <property type="entry name" value="WD_REPEATS_1"/>
    <property type="match status" value="2"/>
</dbReference>
<dbReference type="PRINTS" id="PR00320">
    <property type="entry name" value="GPROTEINBRPT"/>
</dbReference>
<feature type="repeat" description="TPR" evidence="4">
    <location>
        <begin position="780"/>
        <end position="813"/>
    </location>
</feature>
<proteinExistence type="predicted"/>
<dbReference type="InterPro" id="IPR019734">
    <property type="entry name" value="TPR_rpt"/>
</dbReference>
<evidence type="ECO:0000256" key="1">
    <source>
        <dbReference type="ARBA" id="ARBA00022574"/>
    </source>
</evidence>
<dbReference type="SUPFAM" id="SSF48452">
    <property type="entry name" value="TPR-like"/>
    <property type="match status" value="1"/>
</dbReference>
<dbReference type="PROSITE" id="PS50293">
    <property type="entry name" value="TPR_REGION"/>
    <property type="match status" value="1"/>
</dbReference>
<feature type="repeat" description="WD" evidence="3">
    <location>
        <begin position="1094"/>
        <end position="1135"/>
    </location>
</feature>
<dbReference type="PANTHER" id="PTHR19848">
    <property type="entry name" value="WD40 REPEAT PROTEIN"/>
    <property type="match status" value="1"/>
</dbReference>
<dbReference type="RefSeq" id="WP_220195398.1">
    <property type="nucleotide sequence ID" value="NZ_BNJF01000002.1"/>
</dbReference>
<dbReference type="PROSITE" id="PS50294">
    <property type="entry name" value="WD_REPEATS_REGION"/>
    <property type="match status" value="5"/>
</dbReference>
<gene>
    <name evidence="6" type="ORF">KSX_41500</name>
</gene>
<dbReference type="InterPro" id="IPR027417">
    <property type="entry name" value="P-loop_NTPase"/>
</dbReference>
<dbReference type="Pfam" id="PF00515">
    <property type="entry name" value="TPR_1"/>
    <property type="match status" value="1"/>
</dbReference>
<feature type="repeat" description="WD" evidence="3">
    <location>
        <begin position="925"/>
        <end position="966"/>
    </location>
</feature>
<evidence type="ECO:0000259" key="5">
    <source>
        <dbReference type="Pfam" id="PF23389"/>
    </source>
</evidence>
<evidence type="ECO:0000256" key="4">
    <source>
        <dbReference type="PROSITE-ProRule" id="PRU00339"/>
    </source>
</evidence>
<dbReference type="Gene3D" id="1.25.40.10">
    <property type="entry name" value="Tetratricopeptide repeat domain"/>
    <property type="match status" value="1"/>
</dbReference>
<dbReference type="PANTHER" id="PTHR19848:SF8">
    <property type="entry name" value="F-BOX AND WD REPEAT DOMAIN CONTAINING 7"/>
    <property type="match status" value="1"/>
</dbReference>